<feature type="domain" description="TTI1 N-terminal TPR" evidence="2">
    <location>
        <begin position="16"/>
        <end position="378"/>
    </location>
</feature>
<dbReference type="EMBL" id="CAEFZW010000006">
    <property type="protein sequence ID" value="CAB4255546.1"/>
    <property type="molecule type" value="Genomic_DNA"/>
</dbReference>
<dbReference type="InterPro" id="IPR057567">
    <property type="entry name" value="TPR_TTI1_C"/>
</dbReference>
<dbReference type="Pfam" id="PF24173">
    <property type="entry name" value="TPR_TTI1_N"/>
    <property type="match status" value="1"/>
</dbReference>
<dbReference type="InterPro" id="IPR057566">
    <property type="entry name" value="TPR_TTI1_N"/>
</dbReference>
<gene>
    <name evidence="5" type="ORF">KABA2_06S07964</name>
</gene>
<dbReference type="Pfam" id="PF21547">
    <property type="entry name" value="TTI1"/>
    <property type="match status" value="1"/>
</dbReference>
<comment type="caution">
    <text evidence="5">The sequence shown here is derived from an EMBL/GenBank/DDBJ whole genome shotgun (WGS) entry which is preliminary data.</text>
</comment>
<dbReference type="InterPro" id="IPR016024">
    <property type="entry name" value="ARM-type_fold"/>
</dbReference>
<dbReference type="SUPFAM" id="SSF48371">
    <property type="entry name" value="ARM repeat"/>
    <property type="match status" value="1"/>
</dbReference>
<evidence type="ECO:0000259" key="3">
    <source>
        <dbReference type="Pfam" id="PF24181"/>
    </source>
</evidence>
<evidence type="ECO:0000313" key="6">
    <source>
        <dbReference type="Proteomes" id="UP000644660"/>
    </source>
</evidence>
<dbReference type="InterPro" id="IPR049362">
    <property type="entry name" value="TTI1_rpt"/>
</dbReference>
<reference evidence="5 6" key="1">
    <citation type="submission" date="2020-05" db="EMBL/GenBank/DDBJ databases">
        <authorList>
            <person name="Casaregola S."/>
            <person name="Devillers H."/>
            <person name="Grondin C."/>
        </authorList>
    </citation>
    <scope>NUCLEOTIDE SEQUENCE [LARGE SCALE GENOMIC DNA]</scope>
    <source>
        <strain evidence="5 6">CLIB 1767</strain>
    </source>
</reference>
<dbReference type="Proteomes" id="UP000644660">
    <property type="component" value="Unassembled WGS sequence"/>
</dbReference>
<name>A0A8H2VHI8_9SACH</name>
<evidence type="ECO:0000313" key="5">
    <source>
        <dbReference type="EMBL" id="CAB4255546.1"/>
    </source>
</evidence>
<keyword evidence="6" id="KW-1185">Reference proteome</keyword>
<feature type="compositionally biased region" description="Acidic residues" evidence="1">
    <location>
        <begin position="836"/>
        <end position="846"/>
    </location>
</feature>
<protein>
    <submittedName>
        <fullName evidence="5">Uncharacterized protein</fullName>
    </submittedName>
</protein>
<dbReference type="InterPro" id="IPR052587">
    <property type="entry name" value="TELO2-interacting_protein_1"/>
</dbReference>
<sequence>MKMNYNTVGSTQMSAFELLRKPCVDLSKLAFLPKDVFDPNSKDLTLALRAVDHVLEKLIVQNDEEMVEIPPQLADYIFTPIGSLLKQESLSNIASQYVLSIISNLLKSAWNKKGMFSEELAKQLFPIITYLINESQDESTLQERSNEFKYVTATVLQSFMKSIETQSYHKEFFSTQNRTMQPMAHSVTILLNILQHTSQTPDAQLACIDTLSILYNGIIQDGETLSYILPGNVSAISKLLVLPGRNVNYKVVCQTIKLLESLLQRVYDDIELHAHVNVIEDITDLIGDQGEIKEFKNDDVVIENNFNLESRHRNTSWLKGTSSQVNIALQSFIPRLLKRNNSIINESLIQFVSNILANCSTSLVVCKEILISVLLELETDPNSQLSQNISLVKNQINDELQHLHTHIQFDASKKIKTLDFALKIVSGYSIDANSMIYTIGTIIDSLDSQNEPSKLYASKNESTIIEQSNNIIISDNFDLSKPSKSEVRVFHKLTNETEKSIKLLLEHIGKELTMNNNISQIVETLTSNFDPNESSLMKRTITLWAIDCLLIGARMDETFDQGEIDLYILLDDADTYEASEDAASACYAALEFSNNLADEITIASEGRVINKEQEISFCTILSTIKTVSSVLKYGFEQELIEYLYIVIENLASSSPQIRYFAQECSIAIANELYEGNVKTLISENMDYLVDTISIKLNSGLTDRMSTMLMVIYKIVGYKAIEAFSDVLETIFKLIDFYHGYSELCLQFFQLFKVVVIEMKHAYLDTDTLLLGNDHVVPVTFAPWGITNFQQILNILDRESDESNLINGNTDLKFGEDEPKNFQAYFDQKLNEMKADSDDDDDEDDDRETDHPEGNDDEEKWTSPIPKESYRILLQIFAYGDRLLKHNSKPLKIQVLEVSSLVVPLLFTQYNSMLPQIAQTWDSVVECTFDKDYAIVNSACNCIKEMIHYSGDFLTKRFIDLWKQLQKRCVLLQEISSRIQSAVMHSPISESQDVIIIIKHPAVIQGALTSLCLMLLEGMIISEMQISEDTLQEMICCCTQVIPRDQITGKSLLIGDIMSNIKYVTI</sequence>
<dbReference type="PIRSF" id="PIRSF005250">
    <property type="entry name" value="UCP005250"/>
    <property type="match status" value="1"/>
</dbReference>
<dbReference type="GeneID" id="64858597"/>
<dbReference type="Pfam" id="PF26245">
    <property type="entry name" value="TPR_TTI1_2nd_yeast"/>
    <property type="match status" value="1"/>
</dbReference>
<dbReference type="PANTHER" id="PTHR18460">
    <property type="entry name" value="TEL2 INTERACTING PROTEIN 1 TTI1 FAMILY MEMBER"/>
    <property type="match status" value="1"/>
</dbReference>
<organism evidence="5 6">
    <name type="scientific">Maudiozyma barnettii</name>
    <dbReference type="NCBI Taxonomy" id="61262"/>
    <lineage>
        <taxon>Eukaryota</taxon>
        <taxon>Fungi</taxon>
        <taxon>Dikarya</taxon>
        <taxon>Ascomycota</taxon>
        <taxon>Saccharomycotina</taxon>
        <taxon>Saccharomycetes</taxon>
        <taxon>Saccharomycetales</taxon>
        <taxon>Saccharomycetaceae</taxon>
        <taxon>Maudiozyma</taxon>
    </lineage>
</organism>
<dbReference type="PANTHER" id="PTHR18460:SF3">
    <property type="entry name" value="TELO2-INTERACTING PROTEIN 1 HOMOLOG"/>
    <property type="match status" value="1"/>
</dbReference>
<dbReference type="Pfam" id="PF24181">
    <property type="entry name" value="TPR_TTI1_C"/>
    <property type="match status" value="1"/>
</dbReference>
<accession>A0A8H2VHI8</accession>
<feature type="domain" description="TEL2-interacting protein 1 second TPR" evidence="4">
    <location>
        <begin position="384"/>
        <end position="641"/>
    </location>
</feature>
<proteinExistence type="predicted"/>
<evidence type="ECO:0000259" key="2">
    <source>
        <dbReference type="Pfam" id="PF24173"/>
    </source>
</evidence>
<feature type="region of interest" description="Disordered" evidence="1">
    <location>
        <begin position="833"/>
        <end position="862"/>
    </location>
</feature>
<feature type="domain" description="TTI1 C-terminal TPR" evidence="3">
    <location>
        <begin position="819"/>
        <end position="977"/>
    </location>
</feature>
<dbReference type="OrthoDB" id="6781668at2759"/>
<evidence type="ECO:0000259" key="4">
    <source>
        <dbReference type="Pfam" id="PF26245"/>
    </source>
</evidence>
<evidence type="ECO:0000256" key="1">
    <source>
        <dbReference type="SAM" id="MobiDB-lite"/>
    </source>
</evidence>
<dbReference type="AlphaFoldDB" id="A0A8H2VHI8"/>
<dbReference type="InterPro" id="IPR016441">
    <property type="entry name" value="Tti1"/>
</dbReference>
<dbReference type="GO" id="GO:0005737">
    <property type="term" value="C:cytoplasm"/>
    <property type="evidence" value="ECO:0007669"/>
    <property type="project" value="TreeGrafter"/>
</dbReference>
<dbReference type="RefSeq" id="XP_041407390.1">
    <property type="nucleotide sequence ID" value="XM_041551456.1"/>
</dbReference>
<dbReference type="InterPro" id="IPR059075">
    <property type="entry name" value="TPR_TTI1_2nd_yeast"/>
</dbReference>